<keyword evidence="8 11" id="KW-0472">Membrane</keyword>
<evidence type="ECO:0000256" key="7">
    <source>
        <dbReference type="ARBA" id="ARBA00023128"/>
    </source>
</evidence>
<feature type="transmembrane region" description="Helical" evidence="11">
    <location>
        <begin position="436"/>
        <end position="454"/>
    </location>
</feature>
<feature type="region of interest" description="Disordered" evidence="10">
    <location>
        <begin position="190"/>
        <end position="260"/>
    </location>
</feature>
<feature type="compositionally biased region" description="Polar residues" evidence="10">
    <location>
        <begin position="222"/>
        <end position="233"/>
    </location>
</feature>
<accession>A0A553HV58</accession>
<name>A0A553HV58_9PEZI</name>
<feature type="transmembrane region" description="Helical" evidence="11">
    <location>
        <begin position="384"/>
        <end position="405"/>
    </location>
</feature>
<dbReference type="Pfam" id="PF02096">
    <property type="entry name" value="60KD_IMP"/>
    <property type="match status" value="1"/>
</dbReference>
<feature type="transmembrane region" description="Helical" evidence="11">
    <location>
        <begin position="475"/>
        <end position="496"/>
    </location>
</feature>
<evidence type="ECO:0000256" key="10">
    <source>
        <dbReference type="SAM" id="MobiDB-lite"/>
    </source>
</evidence>
<dbReference type="GO" id="GO:0005743">
    <property type="term" value="C:mitochondrial inner membrane"/>
    <property type="evidence" value="ECO:0007669"/>
    <property type="project" value="UniProtKB-SubCell"/>
</dbReference>
<comment type="similarity">
    <text evidence="2 9">Belongs to the OXA1/ALB3/YidC family.</text>
</comment>
<dbReference type="Proteomes" id="UP000319160">
    <property type="component" value="Unassembled WGS sequence"/>
</dbReference>
<keyword evidence="7" id="KW-0496">Mitochondrion</keyword>
<dbReference type="STRING" id="2512241.A0A553HV58"/>
<dbReference type="GO" id="GO:0032977">
    <property type="term" value="F:membrane insertase activity"/>
    <property type="evidence" value="ECO:0007669"/>
    <property type="project" value="InterPro"/>
</dbReference>
<organism evidence="13 14">
    <name type="scientific">Xylaria flabelliformis</name>
    <dbReference type="NCBI Taxonomy" id="2512241"/>
    <lineage>
        <taxon>Eukaryota</taxon>
        <taxon>Fungi</taxon>
        <taxon>Dikarya</taxon>
        <taxon>Ascomycota</taxon>
        <taxon>Pezizomycotina</taxon>
        <taxon>Sordariomycetes</taxon>
        <taxon>Xylariomycetidae</taxon>
        <taxon>Xylariales</taxon>
        <taxon>Xylariaceae</taxon>
        <taxon>Xylaria</taxon>
    </lineage>
</organism>
<dbReference type="EMBL" id="VFLP01000041">
    <property type="protein sequence ID" value="TRX91840.1"/>
    <property type="molecule type" value="Genomic_DNA"/>
</dbReference>
<dbReference type="InterPro" id="IPR028055">
    <property type="entry name" value="YidC/Oxa/ALB_C"/>
</dbReference>
<keyword evidence="4" id="KW-0999">Mitochondrion inner membrane</keyword>
<dbReference type="InterPro" id="IPR013262">
    <property type="entry name" value="OMP_MIM1/TOM13_mt"/>
</dbReference>
<dbReference type="InterPro" id="IPR001708">
    <property type="entry name" value="YidC/ALB3/OXA1/COX18"/>
</dbReference>
<keyword evidence="3 9" id="KW-0812">Transmembrane</keyword>
<evidence type="ECO:0000256" key="1">
    <source>
        <dbReference type="ARBA" id="ARBA00004448"/>
    </source>
</evidence>
<dbReference type="GO" id="GO:0032979">
    <property type="term" value="P:protein insertion into mitochondrial inner membrane from matrix"/>
    <property type="evidence" value="ECO:0007669"/>
    <property type="project" value="TreeGrafter"/>
</dbReference>
<evidence type="ECO:0000256" key="9">
    <source>
        <dbReference type="RuleBase" id="RU003945"/>
    </source>
</evidence>
<feature type="compositionally biased region" description="Low complexity" evidence="10">
    <location>
        <begin position="196"/>
        <end position="210"/>
    </location>
</feature>
<dbReference type="AlphaFoldDB" id="A0A553HV58"/>
<comment type="caution">
    <text evidence="13">The sequence shown here is derived from an EMBL/GenBank/DDBJ whole genome shotgun (WGS) entry which is preliminary data.</text>
</comment>
<dbReference type="PANTHER" id="PTHR12428">
    <property type="entry name" value="OXA1"/>
    <property type="match status" value="1"/>
</dbReference>
<reference evidence="14" key="1">
    <citation type="submission" date="2019-06" db="EMBL/GenBank/DDBJ databases">
        <title>Draft genome sequence of the griseofulvin-producing fungus Xylaria cubensis strain G536.</title>
        <authorList>
            <person name="Mead M.E."/>
            <person name="Raja H.A."/>
            <person name="Steenwyk J.L."/>
            <person name="Knowles S.L."/>
            <person name="Oberlies N.H."/>
            <person name="Rokas A."/>
        </authorList>
    </citation>
    <scope>NUCLEOTIDE SEQUENCE [LARGE SCALE GENOMIC DNA]</scope>
    <source>
        <strain evidence="14">G536</strain>
    </source>
</reference>
<evidence type="ECO:0000256" key="5">
    <source>
        <dbReference type="ARBA" id="ARBA00022946"/>
    </source>
</evidence>
<evidence type="ECO:0000256" key="11">
    <source>
        <dbReference type="SAM" id="Phobius"/>
    </source>
</evidence>
<feature type="region of interest" description="Disordered" evidence="10">
    <location>
        <begin position="1"/>
        <end position="41"/>
    </location>
</feature>
<dbReference type="Pfam" id="PF08219">
    <property type="entry name" value="TOM13"/>
    <property type="match status" value="1"/>
</dbReference>
<evidence type="ECO:0000256" key="4">
    <source>
        <dbReference type="ARBA" id="ARBA00022792"/>
    </source>
</evidence>
<dbReference type="GO" id="GO:0005741">
    <property type="term" value="C:mitochondrial outer membrane"/>
    <property type="evidence" value="ECO:0007669"/>
    <property type="project" value="InterPro"/>
</dbReference>
<dbReference type="PANTHER" id="PTHR12428:SF66">
    <property type="entry name" value="MITOCHONDRIAL INNER MEMBRANE PROTEIN OXA1L"/>
    <property type="match status" value="1"/>
</dbReference>
<evidence type="ECO:0000313" key="13">
    <source>
        <dbReference type="EMBL" id="TRX91840.1"/>
    </source>
</evidence>
<feature type="compositionally biased region" description="Basic and acidic residues" evidence="10">
    <location>
        <begin position="570"/>
        <end position="602"/>
    </location>
</feature>
<evidence type="ECO:0000259" key="12">
    <source>
        <dbReference type="Pfam" id="PF02096"/>
    </source>
</evidence>
<keyword evidence="6 11" id="KW-1133">Transmembrane helix</keyword>
<evidence type="ECO:0000256" key="6">
    <source>
        <dbReference type="ARBA" id="ARBA00022989"/>
    </source>
</evidence>
<gene>
    <name evidence="13" type="ORF">FHL15_007159</name>
</gene>
<feature type="compositionally biased region" description="Low complexity" evidence="10">
    <location>
        <begin position="27"/>
        <end position="40"/>
    </location>
</feature>
<comment type="subcellular location">
    <subcellularLocation>
        <location evidence="9">Membrane</location>
        <topology evidence="9">Multi-pass membrane protein</topology>
    </subcellularLocation>
    <subcellularLocation>
        <location evidence="1">Mitochondrion inner membrane</location>
        <topology evidence="1">Multi-pass membrane protein</topology>
    </subcellularLocation>
</comment>
<keyword evidence="5" id="KW-0809">Transit peptide</keyword>
<feature type="region of interest" description="Disordered" evidence="10">
    <location>
        <begin position="118"/>
        <end position="145"/>
    </location>
</feature>
<feature type="transmembrane region" description="Helical" evidence="11">
    <location>
        <begin position="312"/>
        <end position="332"/>
    </location>
</feature>
<protein>
    <recommendedName>
        <fullName evidence="12">Membrane insertase YidC/Oxa/ALB C-terminal domain-containing protein</fullName>
    </recommendedName>
</protein>
<proteinExistence type="inferred from homology"/>
<evidence type="ECO:0000256" key="2">
    <source>
        <dbReference type="ARBA" id="ARBA00009877"/>
    </source>
</evidence>
<dbReference type="CDD" id="cd20069">
    <property type="entry name" value="5TM_Oxa1-like"/>
    <property type="match status" value="1"/>
</dbReference>
<feature type="domain" description="Membrane insertase YidC/Oxa/ALB C-terminal" evidence="12">
    <location>
        <begin position="312"/>
        <end position="508"/>
    </location>
</feature>
<feature type="region of interest" description="Disordered" evidence="10">
    <location>
        <begin position="565"/>
        <end position="610"/>
    </location>
</feature>
<sequence length="610" mass="66727">MASEEHNPLAESGVTIHSDSEQYSAGEDISTSPDESSSSPHMILYKPPTTWSLIRGVAINLLLPFINGMMLGFGELFAHEAAFRLGWGGTKVFPLSRRTAHPIGPGIEIREKPRLTKPTRTTSLSTRQFSQAQSQSSVLSRGGVSRANTSQYGQITPSISTTVGYGTSVGIASSSVFAQRSGATRNLSLWPFQSKPQTPQASQTTATPAQEWSPPAEAQSPVHETTTTSSLSTPAEPVSNAAVPPPPSASSSETDLSQFPDDLLRGLDSQSLLDIPERIGFLRELGLDYGTGPSTCCQWLVEHIHVYSGMPWWFSIAAVAVLFRGVMFYPTLAGSKHSGKMQAMSGTPEFKEAKARFDEAVYRSKDRGAMLYARAEMQRLNKRAGISQLMPFVSFAMLPFTYGMFRLVRGMAGIPVPGMETGGLAWFTDLTVHDPLFVLPIISTGLAVLTIQQMQRANLVKNPAQETMMNVMKYIMPPLMFMGTAWLPAGLQWFFFCLSMGSVVQTQATLNPVVRAWADLPPLPTNRGAAAVALPAIQYQSPAKKPGLLGGWENGMNAATKSIKEATGATDEKAKWQKAKEYEDQRAEEERQKAMRRMDEVRRRRAERHS</sequence>
<evidence type="ECO:0000256" key="8">
    <source>
        <dbReference type="ARBA" id="ARBA00023136"/>
    </source>
</evidence>
<evidence type="ECO:0000256" key="3">
    <source>
        <dbReference type="ARBA" id="ARBA00022692"/>
    </source>
</evidence>
<dbReference type="OrthoDB" id="2148490at2759"/>
<feature type="compositionally biased region" description="Polar residues" evidence="10">
    <location>
        <begin position="118"/>
        <end position="139"/>
    </location>
</feature>
<keyword evidence="14" id="KW-1185">Reference proteome</keyword>
<evidence type="ECO:0000313" key="14">
    <source>
        <dbReference type="Proteomes" id="UP000319160"/>
    </source>
</evidence>